<comment type="subcellular location">
    <subcellularLocation>
        <location evidence="1">Cell membrane</location>
        <topology evidence="1">Multi-pass membrane protein</topology>
    </subcellularLocation>
</comment>
<evidence type="ECO:0000256" key="2">
    <source>
        <dbReference type="ARBA" id="ARBA00007783"/>
    </source>
</evidence>
<feature type="region of interest" description="Disordered" evidence="7">
    <location>
        <begin position="440"/>
        <end position="505"/>
    </location>
</feature>
<gene>
    <name evidence="10" type="ORF">L618_000100005940</name>
</gene>
<dbReference type="EMBL" id="VLJT01000001">
    <property type="protein sequence ID" value="TWH25138.1"/>
    <property type="molecule type" value="Genomic_DNA"/>
</dbReference>
<proteinExistence type="inferred from homology"/>
<dbReference type="PANTHER" id="PTHR43077:SF8">
    <property type="entry name" value="DOXORUBICIN RESISTANCE ABC TRANSPORTER PERMEASE PROTEIN DRRB"/>
    <property type="match status" value="1"/>
</dbReference>
<evidence type="ECO:0000256" key="6">
    <source>
        <dbReference type="ARBA" id="ARBA00023136"/>
    </source>
</evidence>
<evidence type="ECO:0000256" key="1">
    <source>
        <dbReference type="ARBA" id="ARBA00004651"/>
    </source>
</evidence>
<evidence type="ECO:0000256" key="3">
    <source>
        <dbReference type="ARBA" id="ARBA00022475"/>
    </source>
</evidence>
<feature type="transmembrane region" description="Helical" evidence="8">
    <location>
        <begin position="277"/>
        <end position="299"/>
    </location>
</feature>
<evidence type="ECO:0000256" key="4">
    <source>
        <dbReference type="ARBA" id="ARBA00022692"/>
    </source>
</evidence>
<dbReference type="GO" id="GO:0005886">
    <property type="term" value="C:plasma membrane"/>
    <property type="evidence" value="ECO:0007669"/>
    <property type="project" value="UniProtKB-SubCell"/>
</dbReference>
<feature type="transmembrane region" description="Helical" evidence="8">
    <location>
        <begin position="319"/>
        <end position="350"/>
    </location>
</feature>
<dbReference type="Pfam" id="PF12051">
    <property type="entry name" value="DUF3533"/>
    <property type="match status" value="1"/>
</dbReference>
<evidence type="ECO:0000256" key="8">
    <source>
        <dbReference type="SAM" id="Phobius"/>
    </source>
</evidence>
<comment type="caution">
    <text evidence="10">The sequence shown here is derived from an EMBL/GenBank/DDBJ whole genome shotgun (WGS) entry which is preliminary data.</text>
</comment>
<dbReference type="InterPro" id="IPR022703">
    <property type="entry name" value="DUF3533"/>
</dbReference>
<keyword evidence="6 8" id="KW-0472">Membrane</keyword>
<feature type="transmembrane region" description="Helical" evidence="8">
    <location>
        <begin position="402"/>
        <end position="423"/>
    </location>
</feature>
<dbReference type="Gene3D" id="3.40.1710.10">
    <property type="entry name" value="abc type-2 transporter like domain"/>
    <property type="match status" value="1"/>
</dbReference>
<dbReference type="Proteomes" id="UP000317573">
    <property type="component" value="Unassembled WGS sequence"/>
</dbReference>
<reference evidence="10 11" key="1">
    <citation type="submission" date="2019-07" db="EMBL/GenBank/DDBJ databases">
        <title>Genome sequencing of lignin-degrading bacterial isolates.</title>
        <authorList>
            <person name="Gladden J."/>
        </authorList>
    </citation>
    <scope>NUCLEOTIDE SEQUENCE [LARGE SCALE GENOMIC DNA]</scope>
    <source>
        <strain evidence="10 11">J45</strain>
    </source>
</reference>
<dbReference type="AlphaFoldDB" id="A0A562ETP2"/>
<keyword evidence="5 8" id="KW-1133">Transmembrane helix</keyword>
<evidence type="ECO:0000313" key="11">
    <source>
        <dbReference type="Proteomes" id="UP000317573"/>
    </source>
</evidence>
<organism evidence="10 11">
    <name type="scientific">Rhodococcus rhodochrous J45</name>
    <dbReference type="NCBI Taxonomy" id="935266"/>
    <lineage>
        <taxon>Bacteria</taxon>
        <taxon>Bacillati</taxon>
        <taxon>Actinomycetota</taxon>
        <taxon>Actinomycetes</taxon>
        <taxon>Mycobacteriales</taxon>
        <taxon>Nocardiaceae</taxon>
        <taxon>Rhodococcus</taxon>
    </lineage>
</organism>
<dbReference type="RefSeq" id="WP_145690705.1">
    <property type="nucleotide sequence ID" value="NZ_VLJT01000001.1"/>
</dbReference>
<name>A0A562ETP2_RHORH</name>
<evidence type="ECO:0000256" key="5">
    <source>
        <dbReference type="ARBA" id="ARBA00022989"/>
    </source>
</evidence>
<evidence type="ECO:0000256" key="7">
    <source>
        <dbReference type="SAM" id="MobiDB-lite"/>
    </source>
</evidence>
<dbReference type="PANTHER" id="PTHR43077">
    <property type="entry name" value="TRANSPORT PERMEASE YVFS-RELATED"/>
    <property type="match status" value="1"/>
</dbReference>
<evidence type="ECO:0000313" key="10">
    <source>
        <dbReference type="EMBL" id="TWH25138.1"/>
    </source>
</evidence>
<dbReference type="InterPro" id="IPR051328">
    <property type="entry name" value="T7SS_ABC-Transporter"/>
</dbReference>
<comment type="similarity">
    <text evidence="2">Belongs to the ABC-2 integral membrane protein family.</text>
</comment>
<keyword evidence="4 8" id="KW-0812">Transmembrane</keyword>
<accession>A0A562ETP2</accession>
<sequence>MSSNRSTTDPHHGTLRSLRFWLAPFAVVAAVMSALAYFYLGALLDPSENLRQFPMAIVNQDVGDVLPGSDERQNFGDQITEGILDGIDPEEIDLQRMGISAANQGLDDGSLYGAIVIPSDFTKRISILAQASVVPGDIEKPIITLYTNPRTGAFATGIVTTVGDRALSQVNDTVGQQLTETVTATLAESAPDLQLSGASSLVLAQPIDALTVEHKPLPDGTGAGLSAFFYTLLLILAGFTGATIINAVVDSALGFVPTEYGPLYIARETTRMSRLQVLALKWGITVVMSLIVSALYLWISTALGMPAPRALLLWEYGALAISAVGITSLAVMSIFGAAGLLVNLIVFIVLGLPSSGGTIPIEATPRMFEWLSTFEPMHQIYLAVRSILYFDGRPDAGLGHGVTMTIVGLVFGLVVGALVTWIYDRVGFHRAADAPVRLPWRPSRQHDRDSAVAADTVRSDDSVGAGEDAGEDDRDDRGESSGSSEHSGDSDGPANEMGDPAARRG</sequence>
<keyword evidence="3" id="KW-1003">Cell membrane</keyword>
<evidence type="ECO:0000259" key="9">
    <source>
        <dbReference type="Pfam" id="PF12051"/>
    </source>
</evidence>
<feature type="transmembrane region" description="Helical" evidence="8">
    <location>
        <begin position="227"/>
        <end position="256"/>
    </location>
</feature>
<feature type="transmembrane region" description="Helical" evidence="8">
    <location>
        <begin position="20"/>
        <end position="40"/>
    </location>
</feature>
<feature type="domain" description="DUF3533" evidence="9">
    <location>
        <begin position="30"/>
        <end position="407"/>
    </location>
</feature>
<protein>
    <submittedName>
        <fullName evidence="10">YhgE/Pip-like protein</fullName>
    </submittedName>
</protein>